<organism evidence="2 3">
    <name type="scientific">Prorocentrum cordatum</name>
    <dbReference type="NCBI Taxonomy" id="2364126"/>
    <lineage>
        <taxon>Eukaryota</taxon>
        <taxon>Sar</taxon>
        <taxon>Alveolata</taxon>
        <taxon>Dinophyceae</taxon>
        <taxon>Prorocentrales</taxon>
        <taxon>Prorocentraceae</taxon>
        <taxon>Prorocentrum</taxon>
    </lineage>
</organism>
<feature type="region of interest" description="Disordered" evidence="1">
    <location>
        <begin position="647"/>
        <end position="669"/>
    </location>
</feature>
<comment type="caution">
    <text evidence="2">The sequence shown here is derived from an EMBL/GenBank/DDBJ whole genome shotgun (WGS) entry which is preliminary data.</text>
</comment>
<sequence length="1742" mass="184977">MKQTWDEIRDDHIVNHLGTNYASNRWQAWSLRMEHYMPSFDILHLVIMYILLTRGVVDKYADHVLPDIHLDNALEDYPDIKADAPVPLDLTSMMATKEADQVKDFRKQGGSIGVVAKILSMRTSRQLAIGLMRIPSPVEDQMMEDITSRSTAMGCFNVNTDMASGGRDKVFHAVFDMLGDDDFLNECGFLRQGDAFDPDTLQEDTLVVEALFGFAWRYVANEIKYTSFFCERPPFAFLASLKSDDHHDATMRWVRKLWQMLERFENLPATEKEVHDTLYEAMWPRNLLSREYLVGAAESDFLNFPDQAIRELQDLANCPLTSVPSELAHRALNAAQRENGNSKQGRAQRWHTELVSGIPENYDRTQPKPTVDDIATAHEVSLNSAAFDPKSNEFSLGEGRLGFMLEQKGPLESLLRFSAMKAFPGLTVFYLKKAISYFEVPVTKRLPTLEYDLVKLLVQFLLPGLKADEIEHILSMRHAKIPTKFSSILGSDDVGVLIDDVADKDDREQLKKHASEYKRQKAKSFLPDVAGCRLSLERYWDLRIRVSYPTEMAPFSTSRVYEEGDDVTFKLAVSYCLKWVWEHHMKLKNLAVGAQARAAAAAALAEAALARDAAALPAAIERAAALGVAEDSLASARAALAEDLARREMSSSRDWEKQQQMKSETKEELRSPELFRRLLEIAAEHERLQHEHGRLPEPVEAAPEPRREQRQPPAHVACGGESAQAVGAACSLPERQKADARAALADAMGTRAAAALRAAIAGAEGLVSSTRALHEFPLGLTRLGPAREPAAGLAPAEAEEAQLALSQEEARAALLSAAGRGGAAALEAAVAAAEAAALRCPELDAAVAALDALRRRAAAARLGLTESGHGRDAGRLRAALADAEAAGLEARELADARHALAVVEAQLGTALAAALEDATRSLDVEALRGAIAAAESAGLAEPGAVLRAALGAAREALELELRRALEAALEAATGAGLGANEVAGARAALAEERRREAAELGLEAAAKGRDVGAMAAALAEGEAAGVAAEVLGLVRRCLAEEERKVAARAGLAEALQGRRVGELGTALEEALAAGLGEGETLEAAAALQSELWRLRAALAGAAVAFCGPAAPDVELLAAALAAAAASGLDKSELAAAEEALRQERRKRSARAALEQALSSRGLEELRAAVAEGAASGLTAWVLDRCRVALQEEEEKAAARASLRGALAAPSVASLEAALARAACAGVEDEELEGARQALSAEREKEAAHAAARAALATAARARDVPMLEAAVAWGIAVGLEAGPLEAGTRALVGEHRARASRAALEDALSRRALAALRAAVREGDACGLEAWVLEQSRAALAEEERKAAARLGLQEAAAARAVGPLRAALAEGEAAGLEADEAAEARLVLADELRKEAARAELANASGALEEEGGRAELEDAAHAAALEALAAALREGEAAELPEAELEAARGAVAAEALRRSERARWRALLAPGAPPVAAAELLEGAAGLLRLALPLGYLQEHFLRRVARGDELPPTAYARALRALREELGFGAGPLPAATVAAVEDAYLAAIEEAHAREAPPLKAAWERTLIWLDLAPPSDAEAEDDGAAAAATAPPAPPEGLLAGDDEAEARSKSPSSGRIGDALATVSFTPQGQPAAPPPEPLMRELFCSGALFSEPCTLPAGALEEALRRPLLPPGSDRSRRTLWLPGLGGCCIPELEAGLRRLEEAGAAATAEALCERKRAAPAGEPPRAKLARAGR</sequence>
<reference evidence="2" key="1">
    <citation type="submission" date="2023-10" db="EMBL/GenBank/DDBJ databases">
        <authorList>
            <person name="Chen Y."/>
            <person name="Shah S."/>
            <person name="Dougan E. K."/>
            <person name="Thang M."/>
            <person name="Chan C."/>
        </authorList>
    </citation>
    <scope>NUCLEOTIDE SEQUENCE [LARGE SCALE GENOMIC DNA]</scope>
</reference>
<feature type="compositionally biased region" description="Basic and acidic residues" evidence="1">
    <location>
        <begin position="689"/>
        <end position="710"/>
    </location>
</feature>
<evidence type="ECO:0000256" key="1">
    <source>
        <dbReference type="SAM" id="MobiDB-lite"/>
    </source>
</evidence>
<feature type="region of interest" description="Disordered" evidence="1">
    <location>
        <begin position="1723"/>
        <end position="1742"/>
    </location>
</feature>
<feature type="region of interest" description="Disordered" evidence="1">
    <location>
        <begin position="689"/>
        <end position="714"/>
    </location>
</feature>
<gene>
    <name evidence="2" type="ORF">PCOR1329_LOCUS85751</name>
</gene>
<feature type="compositionally biased region" description="Low complexity" evidence="1">
    <location>
        <begin position="1590"/>
        <end position="1606"/>
    </location>
</feature>
<keyword evidence="3" id="KW-1185">Reference proteome</keyword>
<feature type="region of interest" description="Disordered" evidence="1">
    <location>
        <begin position="1582"/>
        <end position="1624"/>
    </location>
</feature>
<evidence type="ECO:0000313" key="2">
    <source>
        <dbReference type="EMBL" id="CAK0912132.1"/>
    </source>
</evidence>
<proteinExistence type="predicted"/>
<dbReference type="Proteomes" id="UP001189429">
    <property type="component" value="Unassembled WGS sequence"/>
</dbReference>
<evidence type="ECO:0000313" key="3">
    <source>
        <dbReference type="Proteomes" id="UP001189429"/>
    </source>
</evidence>
<name>A0ABN9YGY5_9DINO</name>
<dbReference type="EMBL" id="CAUYUJ010022703">
    <property type="protein sequence ID" value="CAK0912132.1"/>
    <property type="molecule type" value="Genomic_DNA"/>
</dbReference>
<protein>
    <submittedName>
        <fullName evidence="2">Uncharacterized protein</fullName>
    </submittedName>
</protein>
<accession>A0ABN9YGY5</accession>